<evidence type="ECO:0000256" key="15">
    <source>
        <dbReference type="ARBA" id="ARBA00043767"/>
    </source>
</evidence>
<accession>A0ABV0NIU4</accession>
<organism evidence="23 24">
    <name type="scientific">Goodea atripinnis</name>
    <dbReference type="NCBI Taxonomy" id="208336"/>
    <lineage>
        <taxon>Eukaryota</taxon>
        <taxon>Metazoa</taxon>
        <taxon>Chordata</taxon>
        <taxon>Craniata</taxon>
        <taxon>Vertebrata</taxon>
        <taxon>Euteleostomi</taxon>
        <taxon>Actinopterygii</taxon>
        <taxon>Neopterygii</taxon>
        <taxon>Teleostei</taxon>
        <taxon>Neoteleostei</taxon>
        <taxon>Acanthomorphata</taxon>
        <taxon>Ovalentaria</taxon>
        <taxon>Atherinomorphae</taxon>
        <taxon>Cyprinodontiformes</taxon>
        <taxon>Goodeidae</taxon>
        <taxon>Goodea</taxon>
    </lineage>
</organism>
<keyword evidence="5" id="KW-0378">Hydrolase</keyword>
<feature type="domain" description="Glycoside hydrolase family 20 catalytic" evidence="22">
    <location>
        <begin position="128"/>
        <end position="303"/>
    </location>
</feature>
<dbReference type="EMBL" id="JAHRIO010040521">
    <property type="protein sequence ID" value="MEQ2171332.1"/>
    <property type="molecule type" value="Genomic_DNA"/>
</dbReference>
<comment type="subcellular location">
    <subcellularLocation>
        <location evidence="11">Cytoplasmic vesicle</location>
        <location evidence="11">Secretory vesicle</location>
        <location evidence="11">Cortical granule</location>
    </subcellularLocation>
    <subcellularLocation>
        <location evidence="2">Lysosome</location>
    </subcellularLocation>
</comment>
<sequence>MAGQVGVIFILLVLGSCWGLQTNDVDEEPQLVFQPSKYGSLWPLPQKVQISEVSFKLSSSSFRIIDAKESRAGASCSLLQLAYRRSEGMGLLFLSVSSVSVVMHSRTCLHFICCLSADELSVDQPFAETMAMNKFNVFHWHIVDDPSFPYLSQTFPELSRKGAYHPYTHVYTPADVKMVIEFARLRGIRVVSEFDTPGHTQSWGKGQPDLLTPCYAGSKPSGTFGPVNPILNSTYDFMGQFFKEISTVFPDAYVHLGGDEVDFTCWWGIPYVLNNLKDQMDVEEHFETGIKQVNGMLEQHIRAVLGTNSEMSKVTAAGYTTILSAPWYLDYISVGQDWQKYYKVEPLNFNGQFC</sequence>
<evidence type="ECO:0000256" key="13">
    <source>
        <dbReference type="ARBA" id="ARBA00042342"/>
    </source>
</evidence>
<dbReference type="SUPFAM" id="SSF51445">
    <property type="entry name" value="(Trans)glycosidases"/>
    <property type="match status" value="1"/>
</dbReference>
<comment type="catalytic activity">
    <reaction evidence="10">
        <text>beta-D-GalNAc-(1-&gt;4)-alpha-L-IdoA-(1-&gt;3)-beta-D-GalNAc-4-sulfate-(1-&gt;4)-alpha-L-IdoA-(1-&gt;3)-D-GalNAc-4-sulfate + H2O = alpha-L-IdoA-(1-&gt;3)-beta-D-GalNAc-4-sulfate-(1-&gt;4)-alpha-L-IdoA-(1-&gt;3)-D-GalNAc-4-sulfate + N-acetyl-D-galactosamine</text>
        <dbReference type="Rhea" id="RHEA:64372"/>
        <dbReference type="ChEBI" id="CHEBI:15377"/>
        <dbReference type="ChEBI" id="CHEBI:28037"/>
        <dbReference type="ChEBI" id="CHEBI:152565"/>
        <dbReference type="ChEBI" id="CHEBI:152566"/>
    </reaction>
    <physiologicalReaction direction="left-to-right" evidence="10">
        <dbReference type="Rhea" id="RHEA:64373"/>
    </physiologicalReaction>
</comment>
<keyword evidence="24" id="KW-1185">Reference proteome</keyword>
<feature type="signal peptide" evidence="21">
    <location>
        <begin position="1"/>
        <end position="19"/>
    </location>
</feature>
<evidence type="ECO:0000256" key="18">
    <source>
        <dbReference type="ARBA" id="ARBA00046959"/>
    </source>
</evidence>
<dbReference type="SUPFAM" id="SSF55545">
    <property type="entry name" value="beta-N-acetylhexosaminidase-like domain"/>
    <property type="match status" value="1"/>
</dbReference>
<dbReference type="InterPro" id="IPR025705">
    <property type="entry name" value="Beta_hexosaminidase_sua/sub"/>
</dbReference>
<evidence type="ECO:0000256" key="7">
    <source>
        <dbReference type="ARBA" id="ARBA00023157"/>
    </source>
</evidence>
<dbReference type="InterPro" id="IPR029018">
    <property type="entry name" value="Hex-like_dom2"/>
</dbReference>
<comment type="catalytic activity">
    <reaction evidence="16">
        <text>a ganglioside GM2 + H2O = a ganglioside GM3 + N-acetyl-beta-D-galactosamine</text>
        <dbReference type="Rhea" id="RHEA:47968"/>
        <dbReference type="ChEBI" id="CHEBI:15377"/>
        <dbReference type="ChEBI" id="CHEBI:28497"/>
        <dbReference type="ChEBI" id="CHEBI:79210"/>
        <dbReference type="ChEBI" id="CHEBI:79218"/>
    </reaction>
    <physiologicalReaction direction="left-to-right" evidence="16">
        <dbReference type="Rhea" id="RHEA:47969"/>
    </physiologicalReaction>
</comment>
<dbReference type="EC" id="3.2.1.52" evidence="4"/>
<dbReference type="Pfam" id="PF00728">
    <property type="entry name" value="Glyco_hydro_20"/>
    <property type="match status" value="1"/>
</dbReference>
<evidence type="ECO:0000256" key="14">
    <source>
        <dbReference type="ARBA" id="ARBA00042832"/>
    </source>
</evidence>
<evidence type="ECO:0000256" key="6">
    <source>
        <dbReference type="ARBA" id="ARBA00023098"/>
    </source>
</evidence>
<evidence type="ECO:0000256" key="3">
    <source>
        <dbReference type="ARBA" id="ARBA00006285"/>
    </source>
</evidence>
<comment type="subunit">
    <text evidence="18">There are 3 forms of beta-hexosaminidase: hexosaminidase A is a heterodimer composed of one subunit alpha and one subunit beta (chain A and B); hexosaminidase B is a homodimer of two beta subunits (two chains A and B); hexosaminidase S is a homodimer of two alpha subunits. The composition of the dimer (isozyme A versus isozyme S) has a significant effect on the substrate specificity of the alpha subunit active site.</text>
</comment>
<comment type="catalytic activity">
    <reaction evidence="19">
        <text>N-acetyl-beta-D-galactosaminyl-(1-&gt;4)-beta-D-3-sulfogalactosyl-(1-&gt;4)-beta-D-glucosyl-(1&lt;-&gt;1')-ceramide + H2O = a beta-D-3-sulfogalactosyl-(1-&gt;4)-beta-D-glucosyl-(1&lt;-&gt;1')-ceramide + N-acetyl-beta-D-galactosamine</text>
        <dbReference type="Rhea" id="RHEA:48276"/>
        <dbReference type="ChEBI" id="CHEBI:15377"/>
        <dbReference type="ChEBI" id="CHEBI:28497"/>
        <dbReference type="ChEBI" id="CHEBI:90163"/>
        <dbReference type="ChEBI" id="CHEBI:90164"/>
    </reaction>
    <physiologicalReaction direction="left-to-right" evidence="19">
        <dbReference type="Rhea" id="RHEA:48277"/>
    </physiologicalReaction>
</comment>
<evidence type="ECO:0000256" key="8">
    <source>
        <dbReference type="ARBA" id="ARBA00023228"/>
    </source>
</evidence>
<evidence type="ECO:0000256" key="1">
    <source>
        <dbReference type="ARBA" id="ARBA00001231"/>
    </source>
</evidence>
<evidence type="ECO:0000313" key="24">
    <source>
        <dbReference type="Proteomes" id="UP001476798"/>
    </source>
</evidence>
<name>A0ABV0NIU4_9TELE</name>
<evidence type="ECO:0000256" key="9">
    <source>
        <dbReference type="ARBA" id="ARBA00023329"/>
    </source>
</evidence>
<evidence type="ECO:0000256" key="21">
    <source>
        <dbReference type="SAM" id="SignalP"/>
    </source>
</evidence>
<comment type="function">
    <text evidence="17">Hydrolyzes the non-reducing end N-acetyl-D-hexosamine and/or sulfated N-acetyl-D-hexosamine of glycoconjugates, such as the oligosaccharide moieties from proteins and neutral glycolipids, or from certain mucopolysaccharides. The isozyme B does not hydrolyze each of these substrates, however hydrolyzes efficiently neutral oligosaccharide. Only the isozyme A is responsible for the degradation of GM2 gangliosides in the presence of GM2A. During fertilization is responsible, at least in part, for the zona block to polyspermy. Present in the cortical granules of non-activated oocytes, is exocytosed during the cortical reaction in response to oocyte activation and inactivates the sperm galactosyltransferase-binding site, accounting for the block in sperm binding to the zona pellucida.</text>
</comment>
<dbReference type="Gene3D" id="3.30.379.10">
    <property type="entry name" value="Chitobiase/beta-hexosaminidase domain 2-like"/>
    <property type="match status" value="1"/>
</dbReference>
<comment type="caution">
    <text evidence="23">The sequence shown here is derived from an EMBL/GenBank/DDBJ whole genome shotgun (WGS) entry which is preliminary data.</text>
</comment>
<dbReference type="Gene3D" id="3.20.20.80">
    <property type="entry name" value="Glycosidases"/>
    <property type="match status" value="2"/>
</dbReference>
<keyword evidence="7" id="KW-1015">Disulfide bond</keyword>
<keyword evidence="8" id="KW-0458">Lysosome</keyword>
<evidence type="ECO:0000259" key="22">
    <source>
        <dbReference type="Pfam" id="PF00728"/>
    </source>
</evidence>
<evidence type="ECO:0000256" key="2">
    <source>
        <dbReference type="ARBA" id="ARBA00004371"/>
    </source>
</evidence>
<evidence type="ECO:0000256" key="12">
    <source>
        <dbReference type="ARBA" id="ARBA00040637"/>
    </source>
</evidence>
<evidence type="ECO:0000256" key="20">
    <source>
        <dbReference type="ARBA" id="ARBA00049464"/>
    </source>
</evidence>
<gene>
    <name evidence="23" type="ORF">GOODEAATRI_009586</name>
</gene>
<keyword evidence="6" id="KW-0443">Lipid metabolism</keyword>
<evidence type="ECO:0000256" key="16">
    <source>
        <dbReference type="ARBA" id="ARBA00043827"/>
    </source>
</evidence>
<dbReference type="PANTHER" id="PTHR22600">
    <property type="entry name" value="BETA-HEXOSAMINIDASE"/>
    <property type="match status" value="1"/>
</dbReference>
<comment type="similarity">
    <text evidence="3">Belongs to the glycosyl hydrolase 20 family.</text>
</comment>
<keyword evidence="9" id="KW-0968">Cytoplasmic vesicle</keyword>
<evidence type="ECO:0000256" key="10">
    <source>
        <dbReference type="ARBA" id="ARBA00023505"/>
    </source>
</evidence>
<comment type="catalytic activity">
    <reaction evidence="20">
        <text>N-acetyl-beta-D-6-sulfogalactosaminyl-(1-&gt;4)-alpha-L-iduronyl-(1-&gt;3)-N-acetyl-D-6-sulfogalactosamine + H2O = alpha-L-iduronyl-(1-&gt;3)-N-acetyl-D-6-sulfogalactosamine + N-acetyl-D-6-sulfogalactosamine</text>
        <dbReference type="Rhea" id="RHEA:64384"/>
        <dbReference type="ChEBI" id="CHEBI:15377"/>
        <dbReference type="ChEBI" id="CHEBI:152567"/>
        <dbReference type="ChEBI" id="CHEBI:152568"/>
        <dbReference type="ChEBI" id="CHEBI:153064"/>
    </reaction>
    <physiologicalReaction direction="left-to-right" evidence="20">
        <dbReference type="Rhea" id="RHEA:64385"/>
    </physiologicalReaction>
</comment>
<dbReference type="Proteomes" id="UP001476798">
    <property type="component" value="Unassembled WGS sequence"/>
</dbReference>
<protein>
    <recommendedName>
        <fullName evidence="12">Beta-hexosaminidase subunit beta</fullName>
        <ecNumber evidence="4">3.2.1.52</ecNumber>
    </recommendedName>
    <alternativeName>
        <fullName evidence="13">Beta-N-acetylhexosaminidase subunit beta</fullName>
    </alternativeName>
    <alternativeName>
        <fullName evidence="14">N-acetyl-beta-glucosaminidase subunit beta</fullName>
    </alternativeName>
</protein>
<evidence type="ECO:0000256" key="19">
    <source>
        <dbReference type="ARBA" id="ARBA00047301"/>
    </source>
</evidence>
<evidence type="ECO:0000256" key="5">
    <source>
        <dbReference type="ARBA" id="ARBA00022801"/>
    </source>
</evidence>
<keyword evidence="21" id="KW-0732">Signal</keyword>
<evidence type="ECO:0000256" key="4">
    <source>
        <dbReference type="ARBA" id="ARBA00012663"/>
    </source>
</evidence>
<reference evidence="23 24" key="1">
    <citation type="submission" date="2021-06" db="EMBL/GenBank/DDBJ databases">
        <authorList>
            <person name="Palmer J.M."/>
        </authorList>
    </citation>
    <scope>NUCLEOTIDE SEQUENCE [LARGE SCALE GENOMIC DNA]</scope>
    <source>
        <strain evidence="23 24">GA_2019</strain>
        <tissue evidence="23">Muscle</tissue>
    </source>
</reference>
<dbReference type="PRINTS" id="PR00738">
    <property type="entry name" value="GLHYDRLASE20"/>
</dbReference>
<feature type="chain" id="PRO_5045963764" description="Beta-hexosaminidase subunit beta" evidence="21">
    <location>
        <begin position="20"/>
        <end position="354"/>
    </location>
</feature>
<dbReference type="PANTHER" id="PTHR22600:SF38">
    <property type="entry name" value="BETA-HEXOSAMINIDASE SUBUNIT BETA"/>
    <property type="match status" value="1"/>
</dbReference>
<dbReference type="InterPro" id="IPR017853">
    <property type="entry name" value="GH"/>
</dbReference>
<comment type="catalytic activity">
    <reaction evidence="1">
        <text>Hydrolysis of terminal non-reducing N-acetyl-D-hexosamine residues in N-acetyl-beta-D-hexosaminides.</text>
        <dbReference type="EC" id="3.2.1.52"/>
    </reaction>
</comment>
<evidence type="ECO:0000256" key="11">
    <source>
        <dbReference type="ARBA" id="ARBA00037865"/>
    </source>
</evidence>
<dbReference type="InterPro" id="IPR015883">
    <property type="entry name" value="Glyco_hydro_20_cat"/>
</dbReference>
<proteinExistence type="inferred from homology"/>
<evidence type="ECO:0000256" key="17">
    <source>
        <dbReference type="ARBA" id="ARBA00045511"/>
    </source>
</evidence>
<comment type="catalytic activity">
    <reaction evidence="15">
        <text>a ganglioside GM2 (d18:1(4E)) + H2O = a ganglioside GM3 (d18:1(4E)) + N-acetyl-beta-D-galactosamine</text>
        <dbReference type="Rhea" id="RHEA:47940"/>
        <dbReference type="ChEBI" id="CHEBI:15377"/>
        <dbReference type="ChEBI" id="CHEBI:28497"/>
        <dbReference type="ChEBI" id="CHEBI:60065"/>
        <dbReference type="ChEBI" id="CHEBI:71502"/>
    </reaction>
    <physiologicalReaction direction="left-to-right" evidence="15">
        <dbReference type="Rhea" id="RHEA:47941"/>
    </physiologicalReaction>
</comment>
<evidence type="ECO:0000313" key="23">
    <source>
        <dbReference type="EMBL" id="MEQ2171332.1"/>
    </source>
</evidence>